<keyword evidence="1" id="KW-1133">Transmembrane helix</keyword>
<gene>
    <name evidence="2" type="ORF">UV58_C0001G0011</name>
</gene>
<evidence type="ECO:0000313" key="2">
    <source>
        <dbReference type="EMBL" id="KKS83084.1"/>
    </source>
</evidence>
<name>A0A0G1CCH0_9BACT</name>
<dbReference type="PATRIC" id="fig|1619011.3.peg.12"/>
<keyword evidence="1" id="KW-0472">Membrane</keyword>
<reference evidence="2 3" key="1">
    <citation type="journal article" date="2015" name="Nature">
        <title>rRNA introns, odd ribosomes, and small enigmatic genomes across a large radiation of phyla.</title>
        <authorList>
            <person name="Brown C.T."/>
            <person name="Hug L.A."/>
            <person name="Thomas B.C."/>
            <person name="Sharon I."/>
            <person name="Castelle C.J."/>
            <person name="Singh A."/>
            <person name="Wilkins M.J."/>
            <person name="Williams K.H."/>
            <person name="Banfield J.F."/>
        </authorList>
    </citation>
    <scope>NUCLEOTIDE SEQUENCE [LARGE SCALE GENOMIC DNA]</scope>
</reference>
<protein>
    <submittedName>
        <fullName evidence="2">Uncharacterized protein</fullName>
    </submittedName>
</protein>
<dbReference type="EMBL" id="LCFA01000001">
    <property type="protein sequence ID" value="KKS83084.1"/>
    <property type="molecule type" value="Genomic_DNA"/>
</dbReference>
<proteinExistence type="predicted"/>
<keyword evidence="1" id="KW-0812">Transmembrane</keyword>
<sequence>MSGEKSISDLIKNRVERGDSREKIVGDLILEGYNYREIEATLQRMKRENKLPESFWTEEWKGKSRAAIPWGKYKRIREEVGAGAEPVSSGRFFNFIRLHKLWFFVFLGIVLGAVVWFLLWYFLYWQSSLSIFQRSFRNLAAINSLGFESSAAVRVGNISFGEDKYLATLLEGTDQNSILKINLLGSVDLKDANVSKRAFSSTATLDGHEWEIWRVGLIQISPDGFYLNTGHYLNEAANQLEPLSGFPWVDLGRTGPSDITSLFLPQVFLKSNLLFYSLNLNSVSNLKNNFSNRVFSREDFIEIEKLPSENGFYHLWILPREELADSIFSLLEPLVTTGSWLEKKDLLKARWEIWIGKEDLLPHQVGLYLTDSPEPVVQFVLRDFNYPFDISEPSPTILPQDVLKIINASEQDL</sequence>
<evidence type="ECO:0000313" key="3">
    <source>
        <dbReference type="Proteomes" id="UP000034810"/>
    </source>
</evidence>
<feature type="transmembrane region" description="Helical" evidence="1">
    <location>
        <begin position="101"/>
        <end position="125"/>
    </location>
</feature>
<evidence type="ECO:0000256" key="1">
    <source>
        <dbReference type="SAM" id="Phobius"/>
    </source>
</evidence>
<accession>A0A0G1CCH0</accession>
<comment type="caution">
    <text evidence="2">The sequence shown here is derived from an EMBL/GenBank/DDBJ whole genome shotgun (WGS) entry which is preliminary data.</text>
</comment>
<dbReference type="Proteomes" id="UP000034810">
    <property type="component" value="Unassembled WGS sequence"/>
</dbReference>
<organism evidence="2 3">
    <name type="scientific">Candidatus Wolfebacteria bacterium GW2011_GWC1_43_10</name>
    <dbReference type="NCBI Taxonomy" id="1619011"/>
    <lineage>
        <taxon>Bacteria</taxon>
        <taxon>Candidatus Wolfeibacteriota</taxon>
    </lineage>
</organism>
<dbReference type="AlphaFoldDB" id="A0A0G1CCH0"/>